<keyword evidence="17" id="KW-1185">Reference proteome</keyword>
<evidence type="ECO:0000256" key="4">
    <source>
        <dbReference type="ARBA" id="ARBA00022448"/>
    </source>
</evidence>
<dbReference type="PANTHER" id="PTHR30074:SF6">
    <property type="entry name" value="FORMATE DEHYDROGENASE GAMMA SUBUNIT"/>
    <property type="match status" value="1"/>
</dbReference>
<evidence type="ECO:0000256" key="5">
    <source>
        <dbReference type="ARBA" id="ARBA00022475"/>
    </source>
</evidence>
<comment type="similarity">
    <text evidence="3">Belongs to the formate dehydrogenase gamma subunit family.</text>
</comment>
<evidence type="ECO:0000313" key="17">
    <source>
        <dbReference type="Proteomes" id="UP001265700"/>
    </source>
</evidence>
<dbReference type="Proteomes" id="UP001265700">
    <property type="component" value="Unassembled WGS sequence"/>
</dbReference>
<evidence type="ECO:0000256" key="7">
    <source>
        <dbReference type="ARBA" id="ARBA00022692"/>
    </source>
</evidence>
<dbReference type="SUPFAM" id="SSF81342">
    <property type="entry name" value="Transmembrane di-heme cytochromes"/>
    <property type="match status" value="1"/>
</dbReference>
<feature type="domain" description="Cytochrome b561 bacterial/Ni-hydrogenase" evidence="15">
    <location>
        <begin position="183"/>
        <end position="364"/>
    </location>
</feature>
<feature type="transmembrane region" description="Helical" evidence="14">
    <location>
        <begin position="235"/>
        <end position="255"/>
    </location>
</feature>
<dbReference type="Pfam" id="PF01292">
    <property type="entry name" value="Ni_hydr_CYTB"/>
    <property type="match status" value="1"/>
</dbReference>
<sequence length="407" mass="44144">MHKLLITGLRRLTGPGFWTAAVLGLGVGLASAQALKVEPAQDDPAPPAATTAPAQQGGIRSANIFEIAPDASTDPNYADQTNAQRGQVQPGNNAPMWRDVGKGVTGVTNLPYPEAGNMIQGFVQYPGSRYTTAGEAWRQVRNDWILPYGGSLLLIALVAIALFYFTKGTIELHGKETGRKIERFTYFERAAHWVNAIAFVTLAISGIVMAFGKFFLLPIMGSTLFGWLTYALKNAHNFVGPLFVVSLIVVFLVFVRDNLPGKGDLTWLLKGGGLLGKQEVPSHRFNAGEKLLFWAGVFLFGALVAGSGVFLDKIVPAVEYTRANMQLAHMIHASAAVLMMALFMGHIYMGTLGMRGAYSAMKTGYVDETWAKEHHEYWYDDIKTGKIPAQRSTTNTDGTDAAQVAKA</sequence>
<dbReference type="EMBL" id="JAVDWU010000004">
    <property type="protein sequence ID" value="MDR7150570.1"/>
    <property type="molecule type" value="Genomic_DNA"/>
</dbReference>
<evidence type="ECO:0000256" key="8">
    <source>
        <dbReference type="ARBA" id="ARBA00022723"/>
    </source>
</evidence>
<dbReference type="RefSeq" id="WP_310316229.1">
    <property type="nucleotide sequence ID" value="NZ_JAVDWU010000004.1"/>
</dbReference>
<protein>
    <submittedName>
        <fullName evidence="16">Formate dehydrogenase subunit gamma</fullName>
    </submittedName>
</protein>
<evidence type="ECO:0000256" key="10">
    <source>
        <dbReference type="ARBA" id="ARBA00022989"/>
    </source>
</evidence>
<evidence type="ECO:0000313" key="16">
    <source>
        <dbReference type="EMBL" id="MDR7150570.1"/>
    </source>
</evidence>
<evidence type="ECO:0000256" key="9">
    <source>
        <dbReference type="ARBA" id="ARBA00022982"/>
    </source>
</evidence>
<feature type="transmembrane region" description="Helical" evidence="14">
    <location>
        <begin position="331"/>
        <end position="352"/>
    </location>
</feature>
<keyword evidence="7 14" id="KW-0812">Transmembrane</keyword>
<comment type="subcellular location">
    <subcellularLocation>
        <location evidence="2">Cell membrane</location>
        <topology evidence="2">Multi-pass membrane protein</topology>
    </subcellularLocation>
</comment>
<feature type="transmembrane region" description="Helical" evidence="14">
    <location>
        <begin position="145"/>
        <end position="165"/>
    </location>
</feature>
<keyword evidence="4" id="KW-0813">Transport</keyword>
<evidence type="ECO:0000256" key="2">
    <source>
        <dbReference type="ARBA" id="ARBA00004651"/>
    </source>
</evidence>
<comment type="caution">
    <text evidence="16">The sequence shown here is derived from an EMBL/GenBank/DDBJ whole genome shotgun (WGS) entry which is preliminary data.</text>
</comment>
<proteinExistence type="inferred from homology"/>
<keyword evidence="12 14" id="KW-0472">Membrane</keyword>
<feature type="transmembrane region" description="Helical" evidence="14">
    <location>
        <begin position="291"/>
        <end position="311"/>
    </location>
</feature>
<keyword evidence="10 14" id="KW-1133">Transmembrane helix</keyword>
<evidence type="ECO:0000259" key="15">
    <source>
        <dbReference type="Pfam" id="PF01292"/>
    </source>
</evidence>
<evidence type="ECO:0000256" key="13">
    <source>
        <dbReference type="SAM" id="MobiDB-lite"/>
    </source>
</evidence>
<feature type="region of interest" description="Disordered" evidence="13">
    <location>
        <begin position="75"/>
        <end position="95"/>
    </location>
</feature>
<evidence type="ECO:0000256" key="6">
    <source>
        <dbReference type="ARBA" id="ARBA00022617"/>
    </source>
</evidence>
<organism evidence="16 17">
    <name type="scientific">Hydrogenophaga palleronii</name>
    <dbReference type="NCBI Taxonomy" id="65655"/>
    <lineage>
        <taxon>Bacteria</taxon>
        <taxon>Pseudomonadati</taxon>
        <taxon>Pseudomonadota</taxon>
        <taxon>Betaproteobacteria</taxon>
        <taxon>Burkholderiales</taxon>
        <taxon>Comamonadaceae</taxon>
        <taxon>Hydrogenophaga</taxon>
    </lineage>
</organism>
<evidence type="ECO:0000256" key="11">
    <source>
        <dbReference type="ARBA" id="ARBA00023004"/>
    </source>
</evidence>
<name>A0ABU1WMP0_9BURK</name>
<accession>A0ABU1WMP0</accession>
<gene>
    <name evidence="16" type="ORF">J2W49_002528</name>
</gene>
<keyword evidence="6" id="KW-0349">Heme</keyword>
<evidence type="ECO:0000256" key="12">
    <source>
        <dbReference type="ARBA" id="ARBA00023136"/>
    </source>
</evidence>
<dbReference type="NCBIfam" id="TIGR01583">
    <property type="entry name" value="formate-DH-gamm"/>
    <property type="match status" value="1"/>
</dbReference>
<keyword evidence="9" id="KW-0249">Electron transport</keyword>
<dbReference type="PANTHER" id="PTHR30074">
    <property type="entry name" value="FORMATE DEHYDROGENASE, NITRATE-INDUCIBLE, CYTOCHROME B556 FDN SUBUNIT"/>
    <property type="match status" value="1"/>
</dbReference>
<keyword evidence="5" id="KW-1003">Cell membrane</keyword>
<feature type="transmembrane region" description="Helical" evidence="14">
    <location>
        <begin position="193"/>
        <end position="215"/>
    </location>
</feature>
<keyword evidence="8" id="KW-0479">Metal-binding</keyword>
<comment type="cofactor">
    <cofactor evidence="1">
        <name>heme</name>
        <dbReference type="ChEBI" id="CHEBI:30413"/>
    </cofactor>
</comment>
<dbReference type="InterPro" id="IPR016174">
    <property type="entry name" value="Di-haem_cyt_TM"/>
</dbReference>
<evidence type="ECO:0000256" key="3">
    <source>
        <dbReference type="ARBA" id="ARBA00010747"/>
    </source>
</evidence>
<keyword evidence="11" id="KW-0408">Iron</keyword>
<evidence type="ECO:0000256" key="1">
    <source>
        <dbReference type="ARBA" id="ARBA00001971"/>
    </source>
</evidence>
<reference evidence="16 17" key="1">
    <citation type="submission" date="2023-07" db="EMBL/GenBank/DDBJ databases">
        <title>Sorghum-associated microbial communities from plants grown in Nebraska, USA.</title>
        <authorList>
            <person name="Schachtman D."/>
        </authorList>
    </citation>
    <scope>NUCLEOTIDE SEQUENCE [LARGE SCALE GENOMIC DNA]</scope>
    <source>
        <strain evidence="16 17">4249</strain>
    </source>
</reference>
<dbReference type="InterPro" id="IPR006471">
    <property type="entry name" value="Formate_DH_gsu"/>
</dbReference>
<dbReference type="InterPro" id="IPR011577">
    <property type="entry name" value="Cyt_b561_bac/Ni-Hgenase"/>
</dbReference>
<dbReference type="Gene3D" id="1.20.950.20">
    <property type="entry name" value="Transmembrane di-heme cytochromes, Chain C"/>
    <property type="match status" value="1"/>
</dbReference>
<dbReference type="InterPro" id="IPR051817">
    <property type="entry name" value="FDH_cytochrome_b556_subunit"/>
</dbReference>
<feature type="compositionally biased region" description="Polar residues" evidence="13">
    <location>
        <begin position="75"/>
        <end position="92"/>
    </location>
</feature>
<evidence type="ECO:0000256" key="14">
    <source>
        <dbReference type="SAM" id="Phobius"/>
    </source>
</evidence>